<protein>
    <submittedName>
        <fullName evidence="2">Uncharacterized protein</fullName>
    </submittedName>
</protein>
<gene>
    <name evidence="2" type="ORF">Fot_36579</name>
</gene>
<feature type="region of interest" description="Disordered" evidence="1">
    <location>
        <begin position="1"/>
        <end position="21"/>
    </location>
</feature>
<keyword evidence="3" id="KW-1185">Reference proteome</keyword>
<comment type="caution">
    <text evidence="2">The sequence shown here is derived from an EMBL/GenBank/DDBJ whole genome shotgun (WGS) entry which is preliminary data.</text>
</comment>
<dbReference type="Proteomes" id="UP001604277">
    <property type="component" value="Unassembled WGS sequence"/>
</dbReference>
<organism evidence="2 3">
    <name type="scientific">Forsythia ovata</name>
    <dbReference type="NCBI Taxonomy" id="205694"/>
    <lineage>
        <taxon>Eukaryota</taxon>
        <taxon>Viridiplantae</taxon>
        <taxon>Streptophyta</taxon>
        <taxon>Embryophyta</taxon>
        <taxon>Tracheophyta</taxon>
        <taxon>Spermatophyta</taxon>
        <taxon>Magnoliopsida</taxon>
        <taxon>eudicotyledons</taxon>
        <taxon>Gunneridae</taxon>
        <taxon>Pentapetalae</taxon>
        <taxon>asterids</taxon>
        <taxon>lamiids</taxon>
        <taxon>Lamiales</taxon>
        <taxon>Oleaceae</taxon>
        <taxon>Forsythieae</taxon>
        <taxon>Forsythia</taxon>
    </lineage>
</organism>
<reference evidence="3" key="1">
    <citation type="submission" date="2024-07" db="EMBL/GenBank/DDBJ databases">
        <title>Two chromosome-level genome assemblies of Korean endemic species Abeliophyllum distichum and Forsythia ovata (Oleaceae).</title>
        <authorList>
            <person name="Jang H."/>
        </authorList>
    </citation>
    <scope>NUCLEOTIDE SEQUENCE [LARGE SCALE GENOMIC DNA]</scope>
</reference>
<dbReference type="AlphaFoldDB" id="A0ABD1SPT8"/>
<evidence type="ECO:0000256" key="1">
    <source>
        <dbReference type="SAM" id="MobiDB-lite"/>
    </source>
</evidence>
<sequence length="175" mass="18959">MNVDVAGSSGGLASGLKKAGGGGGAFRDLMELFRPKVIREDVEGENVLDGESGEVFVEEFVHGGIVDSADGDGAAAVDLRRQNLTEDKSQVMSQLVPRFFSSDCTLLRTRSRLQSNCSILNKIQPQVPTRIRTPTMPLEPIQSSNRSTNMFEKACLIISEFRVACACSIFDRSSN</sequence>
<proteinExistence type="predicted"/>
<evidence type="ECO:0000313" key="2">
    <source>
        <dbReference type="EMBL" id="KAL2502731.1"/>
    </source>
</evidence>
<feature type="compositionally biased region" description="Gly residues" evidence="1">
    <location>
        <begin position="8"/>
        <end position="21"/>
    </location>
</feature>
<name>A0ABD1SPT8_9LAMI</name>
<dbReference type="EMBL" id="JBFOLJ010000010">
    <property type="protein sequence ID" value="KAL2502731.1"/>
    <property type="molecule type" value="Genomic_DNA"/>
</dbReference>
<accession>A0ABD1SPT8</accession>
<evidence type="ECO:0000313" key="3">
    <source>
        <dbReference type="Proteomes" id="UP001604277"/>
    </source>
</evidence>